<dbReference type="RefSeq" id="WP_089888705.1">
    <property type="nucleotide sequence ID" value="NZ_FNPR01000001.1"/>
</dbReference>
<dbReference type="Proteomes" id="UP000199026">
    <property type="component" value="Unassembled WGS sequence"/>
</dbReference>
<dbReference type="EMBL" id="FNPR01000001">
    <property type="protein sequence ID" value="SDY30961.1"/>
    <property type="molecule type" value="Genomic_DNA"/>
</dbReference>
<dbReference type="GeneID" id="78124033"/>
<keyword evidence="3" id="KW-1185">Reference proteome</keyword>
<organism evidence="2 3">
    <name type="scientific">Lentibacter algarum</name>
    <dbReference type="NCBI Taxonomy" id="576131"/>
    <lineage>
        <taxon>Bacteria</taxon>
        <taxon>Pseudomonadati</taxon>
        <taxon>Pseudomonadota</taxon>
        <taxon>Alphaproteobacteria</taxon>
        <taxon>Rhodobacterales</taxon>
        <taxon>Roseobacteraceae</taxon>
        <taxon>Lentibacter</taxon>
    </lineage>
</organism>
<feature type="chain" id="PRO_5011713739" evidence="1">
    <location>
        <begin position="20"/>
        <end position="125"/>
    </location>
</feature>
<reference evidence="2 3" key="1">
    <citation type="submission" date="2016-10" db="EMBL/GenBank/DDBJ databases">
        <authorList>
            <person name="de Groot N.N."/>
        </authorList>
    </citation>
    <scope>NUCLEOTIDE SEQUENCE [LARGE SCALE GENOMIC DNA]</scope>
    <source>
        <strain evidence="2 3">DSM 24677</strain>
    </source>
</reference>
<dbReference type="OrthoDB" id="7743029at2"/>
<feature type="signal peptide" evidence="1">
    <location>
        <begin position="1"/>
        <end position="19"/>
    </location>
</feature>
<protein>
    <submittedName>
        <fullName evidence="2">Uncharacterized protein</fullName>
    </submittedName>
</protein>
<name>A0A1H3ITD9_9RHOB</name>
<sequence length="125" mass="14100">MIRVLAACVLLLLANIANAQSVKLTAAQITELLSGNTAVGKWDGVGYRQYFGGDGVTIYAQDGARSARGEWRVDASRDEYQSIWRKDDDWEGWYVMEYVGAYFWVSKATPPTPFRVEQGEHLFEE</sequence>
<evidence type="ECO:0000256" key="1">
    <source>
        <dbReference type="SAM" id="SignalP"/>
    </source>
</evidence>
<dbReference type="AlphaFoldDB" id="A0A1H3ITD9"/>
<accession>A0A1H3ITD9</accession>
<proteinExistence type="predicted"/>
<evidence type="ECO:0000313" key="2">
    <source>
        <dbReference type="EMBL" id="SDY30961.1"/>
    </source>
</evidence>
<evidence type="ECO:0000313" key="3">
    <source>
        <dbReference type="Proteomes" id="UP000199026"/>
    </source>
</evidence>
<gene>
    <name evidence="2" type="ORF">SAMN05444486_1011261</name>
</gene>
<dbReference type="STRING" id="576131.SAMN05444486_1011261"/>
<keyword evidence="1" id="KW-0732">Signal</keyword>